<gene>
    <name evidence="1" type="ORF">Pint_01006</name>
</gene>
<protein>
    <submittedName>
        <fullName evidence="1">Uncharacterized protein</fullName>
    </submittedName>
</protein>
<dbReference type="Proteomes" id="UP001163603">
    <property type="component" value="Chromosome 1"/>
</dbReference>
<accession>A0ACC0ZIX3</accession>
<proteinExistence type="predicted"/>
<evidence type="ECO:0000313" key="1">
    <source>
        <dbReference type="EMBL" id="KAJ0052063.1"/>
    </source>
</evidence>
<comment type="caution">
    <text evidence="1">The sequence shown here is derived from an EMBL/GenBank/DDBJ whole genome shotgun (WGS) entry which is preliminary data.</text>
</comment>
<sequence>MLFFFPSFLFCSPRLSASSFIYNERGTRKG</sequence>
<dbReference type="EMBL" id="CM047736">
    <property type="protein sequence ID" value="KAJ0052063.1"/>
    <property type="molecule type" value="Genomic_DNA"/>
</dbReference>
<reference evidence="2" key="1">
    <citation type="journal article" date="2023" name="G3 (Bethesda)">
        <title>Genome assembly and association tests identify interacting loci associated with vigor, precocity, and sex in interspecific pistachio rootstocks.</title>
        <authorList>
            <person name="Palmer W."/>
            <person name="Jacygrad E."/>
            <person name="Sagayaradj S."/>
            <person name="Cavanaugh K."/>
            <person name="Han R."/>
            <person name="Bertier L."/>
            <person name="Beede B."/>
            <person name="Kafkas S."/>
            <person name="Golino D."/>
            <person name="Preece J."/>
            <person name="Michelmore R."/>
        </authorList>
    </citation>
    <scope>NUCLEOTIDE SEQUENCE [LARGE SCALE GENOMIC DNA]</scope>
</reference>
<evidence type="ECO:0000313" key="2">
    <source>
        <dbReference type="Proteomes" id="UP001163603"/>
    </source>
</evidence>
<name>A0ACC0ZIX3_9ROSI</name>
<organism evidence="1 2">
    <name type="scientific">Pistacia integerrima</name>
    <dbReference type="NCBI Taxonomy" id="434235"/>
    <lineage>
        <taxon>Eukaryota</taxon>
        <taxon>Viridiplantae</taxon>
        <taxon>Streptophyta</taxon>
        <taxon>Embryophyta</taxon>
        <taxon>Tracheophyta</taxon>
        <taxon>Spermatophyta</taxon>
        <taxon>Magnoliopsida</taxon>
        <taxon>eudicotyledons</taxon>
        <taxon>Gunneridae</taxon>
        <taxon>Pentapetalae</taxon>
        <taxon>rosids</taxon>
        <taxon>malvids</taxon>
        <taxon>Sapindales</taxon>
        <taxon>Anacardiaceae</taxon>
        <taxon>Pistacia</taxon>
    </lineage>
</organism>
<keyword evidence="2" id="KW-1185">Reference proteome</keyword>